<dbReference type="AlphaFoldDB" id="A0A8J8M9L0"/>
<dbReference type="KEGG" id="vgu:HYG85_06820"/>
<evidence type="ECO:0000256" key="10">
    <source>
        <dbReference type="ARBA" id="ARBA00033334"/>
    </source>
</evidence>
<keyword evidence="6 15" id="KW-0808">Transferase</keyword>
<evidence type="ECO:0000256" key="11">
    <source>
        <dbReference type="ARBA" id="ARBA00033354"/>
    </source>
</evidence>
<name>A0A8J8M9L0_9FIRM</name>
<dbReference type="GO" id="GO:0005524">
    <property type="term" value="F:ATP binding"/>
    <property type="evidence" value="ECO:0007669"/>
    <property type="project" value="UniProtKB-KW"/>
</dbReference>
<gene>
    <name evidence="15" type="ORF">HYG85_06820</name>
</gene>
<dbReference type="SUPFAM" id="SSF143744">
    <property type="entry name" value="GlcG-like"/>
    <property type="match status" value="1"/>
</dbReference>
<evidence type="ECO:0000256" key="2">
    <source>
        <dbReference type="ARBA" id="ARBA00007487"/>
    </source>
</evidence>
<comment type="similarity">
    <text evidence="2">Belongs to the Cob(I)alamin adenosyltransferase family.</text>
</comment>
<evidence type="ECO:0000256" key="13">
    <source>
        <dbReference type="ARBA" id="ARBA00048692"/>
    </source>
</evidence>
<protein>
    <recommendedName>
        <fullName evidence="4">Corrinoid adenosyltransferase</fullName>
        <ecNumber evidence="3">2.5.1.17</ecNumber>
    </recommendedName>
    <alternativeName>
        <fullName evidence="9">Cob(II)alamin adenosyltransferase</fullName>
    </alternativeName>
    <alternativeName>
        <fullName evidence="11">Cob(II)yrinic acid a,c-diamide adenosyltransferase</fullName>
    </alternativeName>
    <alternativeName>
        <fullName evidence="10">Cobinamide/cobalamin adenosyltransferase</fullName>
    </alternativeName>
</protein>
<dbReference type="EC" id="2.5.1.17" evidence="3"/>
<reference evidence="15 16" key="1">
    <citation type="submission" date="2020-07" db="EMBL/GenBank/DDBJ databases">
        <title>Vallitalea guaymasensis genome.</title>
        <authorList>
            <person name="Postec A."/>
        </authorList>
    </citation>
    <scope>NUCLEOTIDE SEQUENCE [LARGE SCALE GENOMIC DNA]</scope>
    <source>
        <strain evidence="15 16">Ra1766G1</strain>
    </source>
</reference>
<accession>A0A8J8M9L0</accession>
<dbReference type="InterPro" id="IPR016030">
    <property type="entry name" value="CblAdoTrfase-like"/>
</dbReference>
<keyword evidence="7" id="KW-0547">Nucleotide-binding</keyword>
<evidence type="ECO:0000256" key="8">
    <source>
        <dbReference type="ARBA" id="ARBA00022840"/>
    </source>
</evidence>
<sequence>MKNSNHVFTKSGDGGYTRLYDGTSVDKDNIFIDTNGNFDELMSYIGLVKAGFDDANIIEQIEKIQNRLISLMGIIAGLEDREAGLAEELYLLEKWIVEYEGRYPKQKKFILPGKTGLSAQIDVARTICRRAERGLVKSYRERPLDKDYLKYVNRLSDYLYVLARYQEFNQVIMEKVKDVLGSNSSKVKVSEKGINLEQAKELIERVQGRAKEIGLNVVIAVVNKEGNPIAVNVMDDAYIASYDIALNKAFTSVSLKMSTQELSKLAQPNGPLYGIQDTNNGRIVIFGGGTLLLHDGEIIGGLGVSGGSALEDTMLADYGASVI</sequence>
<evidence type="ECO:0000256" key="1">
    <source>
        <dbReference type="ARBA" id="ARBA00005121"/>
    </source>
</evidence>
<dbReference type="PANTHER" id="PTHR12213">
    <property type="entry name" value="CORRINOID ADENOSYLTRANSFERASE"/>
    <property type="match status" value="1"/>
</dbReference>
<dbReference type="GO" id="GO:0009236">
    <property type="term" value="P:cobalamin biosynthetic process"/>
    <property type="evidence" value="ECO:0007669"/>
    <property type="project" value="UniProtKB-KW"/>
</dbReference>
<dbReference type="Pfam" id="PF01923">
    <property type="entry name" value="Cob_adeno_trans"/>
    <property type="match status" value="1"/>
</dbReference>
<proteinExistence type="inferred from homology"/>
<dbReference type="PANTHER" id="PTHR12213:SF0">
    <property type="entry name" value="CORRINOID ADENOSYLTRANSFERASE MMAB"/>
    <property type="match status" value="1"/>
</dbReference>
<dbReference type="EMBL" id="CP058561">
    <property type="protein sequence ID" value="QUH28640.1"/>
    <property type="molecule type" value="Genomic_DNA"/>
</dbReference>
<evidence type="ECO:0000256" key="6">
    <source>
        <dbReference type="ARBA" id="ARBA00022679"/>
    </source>
</evidence>
<dbReference type="InterPro" id="IPR029499">
    <property type="entry name" value="PduO-typ"/>
</dbReference>
<dbReference type="NCBIfam" id="TIGR00636">
    <property type="entry name" value="PduO_Nterm"/>
    <property type="match status" value="1"/>
</dbReference>
<comment type="pathway">
    <text evidence="1">Cofactor biosynthesis; adenosylcobalamin biosynthesis; adenosylcobalamin from cob(II)yrinate a,c-diamide: step 2/7.</text>
</comment>
<evidence type="ECO:0000256" key="9">
    <source>
        <dbReference type="ARBA" id="ARBA00031529"/>
    </source>
</evidence>
<dbReference type="Gene3D" id="1.20.1200.10">
    <property type="entry name" value="Cobalamin adenosyltransferase-like"/>
    <property type="match status" value="1"/>
</dbReference>
<dbReference type="Gene3D" id="3.30.450.150">
    <property type="entry name" value="Haem-degrading domain"/>
    <property type="match status" value="1"/>
</dbReference>
<evidence type="ECO:0000256" key="12">
    <source>
        <dbReference type="ARBA" id="ARBA00048555"/>
    </source>
</evidence>
<comment type="catalytic activity">
    <reaction evidence="12">
        <text>2 cob(II)yrinate a,c diamide + reduced [electron-transfer flavoprotein] + 2 ATP = 2 adenosylcob(III)yrinate a,c-diamide + 2 triphosphate + oxidized [electron-transfer flavoprotein] + 3 H(+)</text>
        <dbReference type="Rhea" id="RHEA:11528"/>
        <dbReference type="Rhea" id="RHEA-COMP:10685"/>
        <dbReference type="Rhea" id="RHEA-COMP:10686"/>
        <dbReference type="ChEBI" id="CHEBI:15378"/>
        <dbReference type="ChEBI" id="CHEBI:18036"/>
        <dbReference type="ChEBI" id="CHEBI:30616"/>
        <dbReference type="ChEBI" id="CHEBI:57692"/>
        <dbReference type="ChEBI" id="CHEBI:58307"/>
        <dbReference type="ChEBI" id="CHEBI:58503"/>
        <dbReference type="ChEBI" id="CHEBI:58537"/>
        <dbReference type="EC" id="2.5.1.17"/>
    </reaction>
</comment>
<evidence type="ECO:0000313" key="16">
    <source>
        <dbReference type="Proteomes" id="UP000677305"/>
    </source>
</evidence>
<dbReference type="InterPro" id="IPR038084">
    <property type="entry name" value="PduO/GlcC-like_sf"/>
</dbReference>
<evidence type="ECO:0000313" key="15">
    <source>
        <dbReference type="EMBL" id="QUH28640.1"/>
    </source>
</evidence>
<keyword evidence="5" id="KW-0169">Cobalamin biosynthesis</keyword>
<evidence type="ECO:0000256" key="7">
    <source>
        <dbReference type="ARBA" id="ARBA00022741"/>
    </source>
</evidence>
<comment type="catalytic activity">
    <reaction evidence="13">
        <text>2 cob(II)alamin + reduced [electron-transfer flavoprotein] + 2 ATP = 2 adenosylcob(III)alamin + 2 triphosphate + oxidized [electron-transfer flavoprotein] + 3 H(+)</text>
        <dbReference type="Rhea" id="RHEA:28671"/>
        <dbReference type="Rhea" id="RHEA-COMP:10685"/>
        <dbReference type="Rhea" id="RHEA-COMP:10686"/>
        <dbReference type="ChEBI" id="CHEBI:15378"/>
        <dbReference type="ChEBI" id="CHEBI:16304"/>
        <dbReference type="ChEBI" id="CHEBI:18036"/>
        <dbReference type="ChEBI" id="CHEBI:18408"/>
        <dbReference type="ChEBI" id="CHEBI:30616"/>
        <dbReference type="ChEBI" id="CHEBI:57692"/>
        <dbReference type="ChEBI" id="CHEBI:58307"/>
        <dbReference type="EC" id="2.5.1.17"/>
    </reaction>
</comment>
<dbReference type="Pfam" id="PF03928">
    <property type="entry name" value="HbpS-like"/>
    <property type="match status" value="1"/>
</dbReference>
<dbReference type="InterPro" id="IPR036451">
    <property type="entry name" value="CblAdoTrfase-like_sf"/>
</dbReference>
<organism evidence="15 16">
    <name type="scientific">Vallitalea guaymasensis</name>
    <dbReference type="NCBI Taxonomy" id="1185412"/>
    <lineage>
        <taxon>Bacteria</taxon>
        <taxon>Bacillati</taxon>
        <taxon>Bacillota</taxon>
        <taxon>Clostridia</taxon>
        <taxon>Lachnospirales</taxon>
        <taxon>Vallitaleaceae</taxon>
        <taxon>Vallitalea</taxon>
    </lineage>
</organism>
<keyword evidence="8" id="KW-0067">ATP-binding</keyword>
<keyword evidence="16" id="KW-1185">Reference proteome</keyword>
<dbReference type="RefSeq" id="WP_212692852.1">
    <property type="nucleotide sequence ID" value="NZ_CP058561.1"/>
</dbReference>
<evidence type="ECO:0000259" key="14">
    <source>
        <dbReference type="Pfam" id="PF01923"/>
    </source>
</evidence>
<feature type="domain" description="Cobalamin adenosyltransferase-like" evidence="14">
    <location>
        <begin position="8"/>
        <end position="165"/>
    </location>
</feature>
<evidence type="ECO:0000256" key="5">
    <source>
        <dbReference type="ARBA" id="ARBA00022573"/>
    </source>
</evidence>
<dbReference type="SUPFAM" id="SSF89028">
    <property type="entry name" value="Cobalamin adenosyltransferase-like"/>
    <property type="match status" value="1"/>
</dbReference>
<evidence type="ECO:0000256" key="4">
    <source>
        <dbReference type="ARBA" id="ARBA00020963"/>
    </source>
</evidence>
<evidence type="ECO:0000256" key="3">
    <source>
        <dbReference type="ARBA" id="ARBA00012454"/>
    </source>
</evidence>
<dbReference type="GO" id="GO:0008817">
    <property type="term" value="F:corrinoid adenosyltransferase activity"/>
    <property type="evidence" value="ECO:0007669"/>
    <property type="project" value="UniProtKB-EC"/>
</dbReference>
<dbReference type="InterPro" id="IPR005624">
    <property type="entry name" value="PduO/GlcC-like"/>
</dbReference>
<dbReference type="Proteomes" id="UP000677305">
    <property type="component" value="Chromosome"/>
</dbReference>